<keyword evidence="1" id="KW-0732">Signal</keyword>
<name>A0AA43QL84_9LECA</name>
<feature type="signal peptide" evidence="1">
    <location>
        <begin position="1"/>
        <end position="20"/>
    </location>
</feature>
<reference evidence="2" key="1">
    <citation type="journal article" date="2023" name="Genome Biol. Evol.">
        <title>First Whole Genome Sequence and Flow Cytometry Genome Size Data for the Lichen-Forming Fungus Ramalina farinacea (Ascomycota).</title>
        <authorList>
            <person name="Llewellyn T."/>
            <person name="Mian S."/>
            <person name="Hill R."/>
            <person name="Leitch I.J."/>
            <person name="Gaya E."/>
        </authorList>
    </citation>
    <scope>NUCLEOTIDE SEQUENCE</scope>
    <source>
        <strain evidence="2">LIQ254RAFAR</strain>
    </source>
</reference>
<dbReference type="EMBL" id="JAPUFD010000007">
    <property type="protein sequence ID" value="MDI1488545.1"/>
    <property type="molecule type" value="Genomic_DNA"/>
</dbReference>
<protein>
    <submittedName>
        <fullName evidence="2">Uncharacterized protein</fullName>
    </submittedName>
</protein>
<dbReference type="AlphaFoldDB" id="A0AA43QL84"/>
<accession>A0AA43QL84</accession>
<feature type="chain" id="PRO_5041221539" evidence="1">
    <location>
        <begin position="21"/>
        <end position="134"/>
    </location>
</feature>
<comment type="caution">
    <text evidence="2">The sequence shown here is derived from an EMBL/GenBank/DDBJ whole genome shotgun (WGS) entry which is preliminary data.</text>
</comment>
<sequence>MPPFTVTIILLLTHLTPTFGRSIFPRDTAPDPTTLTVTGFGPSGSDGLEPLDQYPGSFNFTIQDQQSTVPNATCSWPAPHLVGNKRTSPVPLNVNQPCGPRTYQYLVREYDGPDYIQMVVSHTENSCGSWKQIE</sequence>
<evidence type="ECO:0000313" key="2">
    <source>
        <dbReference type="EMBL" id="MDI1488545.1"/>
    </source>
</evidence>
<dbReference type="Proteomes" id="UP001161017">
    <property type="component" value="Unassembled WGS sequence"/>
</dbReference>
<evidence type="ECO:0000256" key="1">
    <source>
        <dbReference type="SAM" id="SignalP"/>
    </source>
</evidence>
<keyword evidence="3" id="KW-1185">Reference proteome</keyword>
<proteinExistence type="predicted"/>
<gene>
    <name evidence="2" type="ORF">OHK93_007820</name>
</gene>
<organism evidence="2 3">
    <name type="scientific">Ramalina farinacea</name>
    <dbReference type="NCBI Taxonomy" id="258253"/>
    <lineage>
        <taxon>Eukaryota</taxon>
        <taxon>Fungi</taxon>
        <taxon>Dikarya</taxon>
        <taxon>Ascomycota</taxon>
        <taxon>Pezizomycotina</taxon>
        <taxon>Lecanoromycetes</taxon>
        <taxon>OSLEUM clade</taxon>
        <taxon>Lecanoromycetidae</taxon>
        <taxon>Lecanorales</taxon>
        <taxon>Lecanorineae</taxon>
        <taxon>Ramalinaceae</taxon>
        <taxon>Ramalina</taxon>
    </lineage>
</organism>
<evidence type="ECO:0000313" key="3">
    <source>
        <dbReference type="Proteomes" id="UP001161017"/>
    </source>
</evidence>